<dbReference type="InterPro" id="IPR013785">
    <property type="entry name" value="Aldolase_TIM"/>
</dbReference>
<dbReference type="InterPro" id="IPR011060">
    <property type="entry name" value="RibuloseP-bd_barrel"/>
</dbReference>
<evidence type="ECO:0000313" key="13">
    <source>
        <dbReference type="EMBL" id="SMG02265.1"/>
    </source>
</evidence>
<dbReference type="HAMAP" id="MF_00135">
    <property type="entry name" value="PRAI"/>
    <property type="match status" value="1"/>
</dbReference>
<evidence type="ECO:0000256" key="5">
    <source>
        <dbReference type="ARBA" id="ARBA00022272"/>
    </source>
</evidence>
<evidence type="ECO:0000256" key="1">
    <source>
        <dbReference type="ARBA" id="ARBA00001164"/>
    </source>
</evidence>
<sequence length="318" mass="32609">MDTKHRTRAAMHDAIDYAGPARNAADSLVQDARPGANGAPSGVLNGALSVSGEAPNGAPQGGTTLDSPSAARHCAPAHAGAGAATAAQTESEAGLAGAAGLPHRTRIKLCGLSQPGDVEWAAELGADAIGLVFYEKSPRAVTLEQAAELAKRVPPFVSIVGLFVNSSADEVARIAQAVPLALLQFHGDETPAQCAALAAAARRPWLRALRVGASARPADLVESALHYSAARGLLFDTLVEHYGGSGKVFDWSLIPAELARRAVLSGGLNAQNVGDAIRQVRPFAVDVSSGIETPGAKGVKDRARMAAFVRAVRDADAN</sequence>
<feature type="compositionally biased region" description="Low complexity" evidence="11">
    <location>
        <begin position="68"/>
        <end position="86"/>
    </location>
</feature>
<name>A0A238HB35_9BURK</name>
<dbReference type="UniPathway" id="UPA00035">
    <property type="reaction ID" value="UER00042"/>
</dbReference>
<dbReference type="Proteomes" id="UP000198460">
    <property type="component" value="Unassembled WGS sequence"/>
</dbReference>
<dbReference type="EMBL" id="FXAN01000094">
    <property type="protein sequence ID" value="SMG02265.1"/>
    <property type="molecule type" value="Genomic_DNA"/>
</dbReference>
<dbReference type="NCBIfam" id="NF002299">
    <property type="entry name" value="PRK01222.1-6"/>
    <property type="match status" value="1"/>
</dbReference>
<dbReference type="FunFam" id="3.20.20.70:FF:000075">
    <property type="entry name" value="Tryptophan biosynthesis protein TRP1"/>
    <property type="match status" value="1"/>
</dbReference>
<comment type="catalytic activity">
    <reaction evidence="1 10">
        <text>N-(5-phospho-beta-D-ribosyl)anthranilate = 1-(2-carboxyphenylamino)-1-deoxy-D-ribulose 5-phosphate</text>
        <dbReference type="Rhea" id="RHEA:21540"/>
        <dbReference type="ChEBI" id="CHEBI:18277"/>
        <dbReference type="ChEBI" id="CHEBI:58613"/>
        <dbReference type="EC" id="5.3.1.24"/>
    </reaction>
</comment>
<keyword evidence="7 10" id="KW-0822">Tryptophan biosynthesis</keyword>
<keyword evidence="8 10" id="KW-0057">Aromatic amino acid biosynthesis</keyword>
<evidence type="ECO:0000256" key="10">
    <source>
        <dbReference type="HAMAP-Rule" id="MF_00135"/>
    </source>
</evidence>
<dbReference type="SUPFAM" id="SSF51366">
    <property type="entry name" value="Ribulose-phoshate binding barrel"/>
    <property type="match status" value="1"/>
</dbReference>
<proteinExistence type="inferred from homology"/>
<evidence type="ECO:0000256" key="2">
    <source>
        <dbReference type="ARBA" id="ARBA00004664"/>
    </source>
</evidence>
<evidence type="ECO:0000256" key="7">
    <source>
        <dbReference type="ARBA" id="ARBA00022822"/>
    </source>
</evidence>
<dbReference type="PANTHER" id="PTHR42894:SF1">
    <property type="entry name" value="N-(5'-PHOSPHORIBOSYL)ANTHRANILATE ISOMERASE"/>
    <property type="match status" value="1"/>
</dbReference>
<dbReference type="AlphaFoldDB" id="A0A238HB35"/>
<feature type="region of interest" description="Disordered" evidence="11">
    <location>
        <begin position="31"/>
        <end position="86"/>
    </location>
</feature>
<dbReference type="EC" id="5.3.1.24" evidence="4 10"/>
<accession>A0A238HB35</accession>
<protein>
    <recommendedName>
        <fullName evidence="5 10">N-(5'-phosphoribosyl)anthranilate isomerase</fullName>
        <shortName evidence="10">PRAI</shortName>
        <ecNumber evidence="4 10">5.3.1.24</ecNumber>
    </recommendedName>
</protein>
<evidence type="ECO:0000259" key="12">
    <source>
        <dbReference type="Pfam" id="PF00697"/>
    </source>
</evidence>
<dbReference type="Pfam" id="PF00697">
    <property type="entry name" value="PRAI"/>
    <property type="match status" value="1"/>
</dbReference>
<evidence type="ECO:0000256" key="9">
    <source>
        <dbReference type="ARBA" id="ARBA00023235"/>
    </source>
</evidence>
<gene>
    <name evidence="10" type="primary">trpF</name>
    <name evidence="13" type="ORF">BSIN_0885</name>
</gene>
<evidence type="ECO:0000256" key="8">
    <source>
        <dbReference type="ARBA" id="ARBA00023141"/>
    </source>
</evidence>
<dbReference type="Gene3D" id="3.20.20.70">
    <property type="entry name" value="Aldolase class I"/>
    <property type="match status" value="1"/>
</dbReference>
<dbReference type="InterPro" id="IPR001240">
    <property type="entry name" value="PRAI_dom"/>
</dbReference>
<organism evidence="13 14">
    <name type="scientific">Burkholderia singularis</name>
    <dbReference type="NCBI Taxonomy" id="1503053"/>
    <lineage>
        <taxon>Bacteria</taxon>
        <taxon>Pseudomonadati</taxon>
        <taxon>Pseudomonadota</taxon>
        <taxon>Betaproteobacteria</taxon>
        <taxon>Burkholderiales</taxon>
        <taxon>Burkholderiaceae</taxon>
        <taxon>Burkholderia</taxon>
        <taxon>pseudomallei group</taxon>
    </lineage>
</organism>
<dbReference type="PANTHER" id="PTHR42894">
    <property type="entry name" value="N-(5'-PHOSPHORIBOSYL)ANTHRANILATE ISOMERASE"/>
    <property type="match status" value="1"/>
</dbReference>
<dbReference type="CDD" id="cd00405">
    <property type="entry name" value="PRAI"/>
    <property type="match status" value="1"/>
</dbReference>
<evidence type="ECO:0000256" key="4">
    <source>
        <dbReference type="ARBA" id="ARBA00012572"/>
    </source>
</evidence>
<evidence type="ECO:0000256" key="11">
    <source>
        <dbReference type="SAM" id="MobiDB-lite"/>
    </source>
</evidence>
<dbReference type="GO" id="GO:0004640">
    <property type="term" value="F:phosphoribosylanthranilate isomerase activity"/>
    <property type="evidence" value="ECO:0007669"/>
    <property type="project" value="UniProtKB-UniRule"/>
</dbReference>
<evidence type="ECO:0000256" key="3">
    <source>
        <dbReference type="ARBA" id="ARBA00007571"/>
    </source>
</evidence>
<evidence type="ECO:0000313" key="14">
    <source>
        <dbReference type="Proteomes" id="UP000198460"/>
    </source>
</evidence>
<comment type="pathway">
    <text evidence="2 10">Amino-acid biosynthesis; L-tryptophan biosynthesis; L-tryptophan from chorismate: step 3/5.</text>
</comment>
<dbReference type="NCBIfam" id="NF002298">
    <property type="entry name" value="PRK01222.1-4"/>
    <property type="match status" value="1"/>
</dbReference>
<keyword evidence="6 10" id="KW-0028">Amino-acid biosynthesis</keyword>
<dbReference type="InterPro" id="IPR044643">
    <property type="entry name" value="TrpF_fam"/>
</dbReference>
<feature type="domain" description="N-(5'phosphoribosyl) anthranilate isomerase (PRAI)" evidence="12">
    <location>
        <begin position="108"/>
        <end position="310"/>
    </location>
</feature>
<reference evidence="13 14" key="1">
    <citation type="submission" date="2017-04" db="EMBL/GenBank/DDBJ databases">
        <authorList>
            <person name="Afonso C.L."/>
            <person name="Miller P.J."/>
            <person name="Scott M.A."/>
            <person name="Spackman E."/>
            <person name="Goraichik I."/>
            <person name="Dimitrov K.M."/>
            <person name="Suarez D.L."/>
            <person name="Swayne D.E."/>
        </authorList>
    </citation>
    <scope>NUCLEOTIDE SEQUENCE [LARGE SCALE GENOMIC DNA]</scope>
    <source>
        <strain evidence="13">LMG 28154</strain>
    </source>
</reference>
<comment type="similarity">
    <text evidence="3 10">Belongs to the TrpF family.</text>
</comment>
<evidence type="ECO:0000256" key="6">
    <source>
        <dbReference type="ARBA" id="ARBA00022605"/>
    </source>
</evidence>
<keyword evidence="9 10" id="KW-0413">Isomerase</keyword>
<dbReference type="GO" id="GO:0000162">
    <property type="term" value="P:L-tryptophan biosynthetic process"/>
    <property type="evidence" value="ECO:0007669"/>
    <property type="project" value="UniProtKB-UniRule"/>
</dbReference>